<dbReference type="NCBIfam" id="TIGR01509">
    <property type="entry name" value="HAD-SF-IA-v3"/>
    <property type="match status" value="1"/>
</dbReference>
<dbReference type="SFLD" id="SFLDG01129">
    <property type="entry name" value="C1.5:_HAD__Beta-PGM__Phosphata"/>
    <property type="match status" value="1"/>
</dbReference>
<dbReference type="eggNOG" id="COG0637">
    <property type="taxonomic scope" value="Bacteria"/>
</dbReference>
<dbReference type="PRINTS" id="PR00413">
    <property type="entry name" value="HADHALOGNASE"/>
</dbReference>
<dbReference type="SUPFAM" id="SSF56784">
    <property type="entry name" value="HAD-like"/>
    <property type="match status" value="1"/>
</dbReference>
<dbReference type="PANTHER" id="PTHR18901">
    <property type="entry name" value="2-DEOXYGLUCOSE-6-PHOSPHATE PHOSPHATASE 2"/>
    <property type="match status" value="1"/>
</dbReference>
<sequence>MIMRPHPKEGTQVQQTPHALWPPRFKAAIFDFDGTISDTATIWHEVDRAFLSSRGLPYTDEYPRMLSSLGFDAGARYTIETFGLRESVAEVCEEWKRMGRALFESHATLRPGVQLYVHALTERGVRVALATVNDRDVLKSLRHVDVEALFEVCVYGGEVARPKDHPDIYLETARRLGVEPTDCIVFEDIATGLHSASSVGMLTCGVRSFDPVQRVDEVRSAADLWLDDWRDIGPGAAPGPRA</sequence>
<dbReference type="PANTHER" id="PTHR18901:SF38">
    <property type="entry name" value="PSEUDOURIDINE-5'-PHOSPHATASE"/>
    <property type="match status" value="1"/>
</dbReference>
<keyword evidence="1" id="KW-0378">Hydrolase</keyword>
<proteinExistence type="predicted"/>
<dbReference type="HOGENOM" id="CLU_045011_13_1_11"/>
<dbReference type="EMBL" id="CP002106">
    <property type="protein sequence ID" value="ADK67824.1"/>
    <property type="molecule type" value="Genomic_DNA"/>
</dbReference>
<protein>
    <submittedName>
        <fullName evidence="1">HAD-superfamily hydrolase, subfamily IA, variant 3</fullName>
    </submittedName>
</protein>
<dbReference type="Gene3D" id="3.40.50.1000">
    <property type="entry name" value="HAD superfamily/HAD-like"/>
    <property type="match status" value="1"/>
</dbReference>
<name>E1QZL0_OLSUV</name>
<dbReference type="RefSeq" id="WP_013251576.1">
    <property type="nucleotide sequence ID" value="NC_014363.1"/>
</dbReference>
<dbReference type="SFLD" id="SFLDS00003">
    <property type="entry name" value="Haloacid_Dehalogenase"/>
    <property type="match status" value="1"/>
</dbReference>
<organism evidence="1 2">
    <name type="scientific">Olsenella uli (strain ATCC 49627 / DSM 7084 / CCUG 31166 / CIP 109912 / JCM 12494 / LMG 11480 / NCIMB 702895 / VPI D76D-27C)</name>
    <name type="common">Lactobacillus uli</name>
    <dbReference type="NCBI Taxonomy" id="633147"/>
    <lineage>
        <taxon>Bacteria</taxon>
        <taxon>Bacillati</taxon>
        <taxon>Actinomycetota</taxon>
        <taxon>Coriobacteriia</taxon>
        <taxon>Coriobacteriales</taxon>
        <taxon>Atopobiaceae</taxon>
        <taxon>Olsenella</taxon>
    </lineage>
</organism>
<dbReference type="OrthoDB" id="9797743at2"/>
<keyword evidence="2" id="KW-1185">Reference proteome</keyword>
<dbReference type="AlphaFoldDB" id="E1QZL0"/>
<dbReference type="InterPro" id="IPR041492">
    <property type="entry name" value="HAD_2"/>
</dbReference>
<dbReference type="KEGG" id="ols:Olsu_0710"/>
<dbReference type="Pfam" id="PF13419">
    <property type="entry name" value="HAD_2"/>
    <property type="match status" value="1"/>
</dbReference>
<dbReference type="Gene3D" id="1.10.150.240">
    <property type="entry name" value="Putative phosphatase, domain 2"/>
    <property type="match status" value="1"/>
</dbReference>
<dbReference type="InterPro" id="IPR023214">
    <property type="entry name" value="HAD_sf"/>
</dbReference>
<dbReference type="InterPro" id="IPR036412">
    <property type="entry name" value="HAD-like_sf"/>
</dbReference>
<dbReference type="GO" id="GO:0016791">
    <property type="term" value="F:phosphatase activity"/>
    <property type="evidence" value="ECO:0007669"/>
    <property type="project" value="TreeGrafter"/>
</dbReference>
<dbReference type="PATRIC" id="fig|633147.7.peg.838"/>
<reference evidence="1 2" key="1">
    <citation type="journal article" date="2010" name="Stand. Genomic Sci.">
        <title>Complete genome sequence of Olsenella uli type strain (VPI D76D-27C).</title>
        <authorList>
            <person name="Goker M."/>
            <person name="Held B."/>
            <person name="Lucas S."/>
            <person name="Nolan M."/>
            <person name="Yasawong M."/>
            <person name="Glavina Del Rio T."/>
            <person name="Tice H."/>
            <person name="Cheng J.F."/>
            <person name="Bruce D."/>
            <person name="Detter J.C."/>
            <person name="Tapia R."/>
            <person name="Han C."/>
            <person name="Goodwin L."/>
            <person name="Pitluck S."/>
            <person name="Liolios K."/>
            <person name="Ivanova N."/>
            <person name="Mavromatis K."/>
            <person name="Mikhailova N."/>
            <person name="Pati A."/>
            <person name="Chen A."/>
            <person name="Palaniappan K."/>
            <person name="Land M."/>
            <person name="Hauser L."/>
            <person name="Chang Y.J."/>
            <person name="Jeffries C.D."/>
            <person name="Rohde M."/>
            <person name="Sikorski J."/>
            <person name="Pukall R."/>
            <person name="Woyke T."/>
            <person name="Bristow J."/>
            <person name="Eisen J.A."/>
            <person name="Markowitz V."/>
            <person name="Hugenholtz P."/>
            <person name="Kyrpides N.C."/>
            <person name="Klenk H.P."/>
            <person name="Lapidus A."/>
        </authorList>
    </citation>
    <scope>NUCLEOTIDE SEQUENCE [LARGE SCALE GENOMIC DNA]</scope>
    <source>
        <strain evidence="2">ATCC 49627 / DSM 7084 / CIP 109912 / JCM 12494 / NCIMB 702895 / VPI D76D-27C</strain>
    </source>
</reference>
<dbReference type="Proteomes" id="UP000000333">
    <property type="component" value="Chromosome"/>
</dbReference>
<accession>E1QZL0</accession>
<dbReference type="InterPro" id="IPR023198">
    <property type="entry name" value="PGP-like_dom2"/>
</dbReference>
<dbReference type="InterPro" id="IPR006439">
    <property type="entry name" value="HAD-SF_hydro_IA"/>
</dbReference>
<dbReference type="STRING" id="633147.Olsu_0710"/>
<gene>
    <name evidence="1" type="ordered locus">Olsu_0710</name>
</gene>
<evidence type="ECO:0000313" key="2">
    <source>
        <dbReference type="Proteomes" id="UP000000333"/>
    </source>
</evidence>
<dbReference type="GeneID" id="78512128"/>
<evidence type="ECO:0000313" key="1">
    <source>
        <dbReference type="EMBL" id="ADK67824.1"/>
    </source>
</evidence>